<dbReference type="Pfam" id="PF21205">
    <property type="entry name" value="Rep3_C"/>
    <property type="match status" value="1"/>
</dbReference>
<proteinExistence type="inferred from homology"/>
<feature type="domain" description="Initiator Rep protein WH1" evidence="2">
    <location>
        <begin position="57"/>
        <end position="207"/>
    </location>
</feature>
<evidence type="ECO:0000313" key="4">
    <source>
        <dbReference type="Proteomes" id="UP000229340"/>
    </source>
</evidence>
<geneLocation type="plasmid" evidence="4">
    <name>pnp7-4</name>
</geneLocation>
<dbReference type="InterPro" id="IPR000525">
    <property type="entry name" value="Initiator_Rep_WH1"/>
</dbReference>
<sequence>MENSQPNLQSETIDKNTIMQLMREIMEQEGRKIIAPMLEEKLLEKPKASRIYGEEWIVLQNRLLNAISNLDLNERRLIMFLSPLVRKEVDKDPHQQTFIVRVKDFQDEYEIKSKAYYQELENICNLLQHKTYEFWNFDANEKYKSKVKVTWITKGDYKNKQGEVHIDLHKDVIEMLTVFDKTNPFTKYERQMIIKLGCYGIILFELISSCLYQKDKSKTYTIEYLREKFNCVDSYPVISEFKRNVLDKAIADVEKHTPIRITYTQNKKGRVVTEIVFSFKDTSKTDKNLKDKTAKAIEHSPEQVAPDTDVKLLSPKQADFFASKLANNQNFSSKFAKIGEDMQPFIDRISDELQRDIKQVTVYMPYLLKLGFKKSDS</sequence>
<reference evidence="4" key="1">
    <citation type="submission" date="2017-10" db="EMBL/GenBank/DDBJ databases">
        <title>Complete genome sequence of Moraxella osloensis NP7 isolated from human skin.</title>
        <authorList>
            <person name="Lee K."/>
            <person name="Lim J.Y."/>
            <person name="Hwang I."/>
        </authorList>
    </citation>
    <scope>NUCLEOTIDE SEQUENCE [LARGE SCALE GENOMIC DNA]</scope>
    <source>
        <strain evidence="4">NP7</strain>
        <plasmid evidence="4">pnp7-4</plasmid>
    </source>
</reference>
<evidence type="ECO:0000313" key="3">
    <source>
        <dbReference type="EMBL" id="ATR80034.1"/>
    </source>
</evidence>
<dbReference type="EMBL" id="CP024447">
    <property type="protein sequence ID" value="ATR80034.1"/>
    <property type="molecule type" value="Genomic_DNA"/>
</dbReference>
<dbReference type="AlphaFoldDB" id="A0A2D2LYB8"/>
<dbReference type="GO" id="GO:0006270">
    <property type="term" value="P:DNA replication initiation"/>
    <property type="evidence" value="ECO:0007669"/>
    <property type="project" value="InterPro"/>
</dbReference>
<organism evidence="3 4">
    <name type="scientific">Faucicola osloensis</name>
    <name type="common">Moraxella osloensis</name>
    <dbReference type="NCBI Taxonomy" id="34062"/>
    <lineage>
        <taxon>Bacteria</taxon>
        <taxon>Pseudomonadati</taxon>
        <taxon>Pseudomonadota</taxon>
        <taxon>Gammaproteobacteria</taxon>
        <taxon>Moraxellales</taxon>
        <taxon>Moraxellaceae</taxon>
        <taxon>Faucicola</taxon>
    </lineage>
</organism>
<dbReference type="InterPro" id="IPR036388">
    <property type="entry name" value="WH-like_DNA-bd_sf"/>
</dbReference>
<comment type="similarity">
    <text evidence="1">Belongs to the initiator RepB protein family.</text>
</comment>
<dbReference type="SUPFAM" id="SSF46785">
    <property type="entry name" value="Winged helix' DNA-binding domain"/>
    <property type="match status" value="2"/>
</dbReference>
<name>A0A2D2LYB8_FAUOS</name>
<evidence type="ECO:0000259" key="2">
    <source>
        <dbReference type="Pfam" id="PF01051"/>
    </source>
</evidence>
<dbReference type="RefSeq" id="WP_100271327.1">
    <property type="nucleotide sequence ID" value="NZ_CP024447.1"/>
</dbReference>
<dbReference type="Gene3D" id="1.10.10.10">
    <property type="entry name" value="Winged helix-like DNA-binding domain superfamily/Winged helix DNA-binding domain"/>
    <property type="match status" value="2"/>
</dbReference>
<dbReference type="InterPro" id="IPR036390">
    <property type="entry name" value="WH_DNA-bd_sf"/>
</dbReference>
<keyword evidence="3" id="KW-0614">Plasmid</keyword>
<protein>
    <submittedName>
        <fullName evidence="3">RepB family plasmid replication initiator protein</fullName>
    </submittedName>
</protein>
<evidence type="ECO:0000256" key="1">
    <source>
        <dbReference type="ARBA" id="ARBA00038283"/>
    </source>
</evidence>
<accession>A0A2D2LYB8</accession>
<dbReference type="Pfam" id="PF01051">
    <property type="entry name" value="Rep3_N"/>
    <property type="match status" value="1"/>
</dbReference>
<dbReference type="Proteomes" id="UP000229340">
    <property type="component" value="Plasmid pNP7-4"/>
</dbReference>
<gene>
    <name evidence="3" type="ORF">NP7_11845</name>
</gene>
<dbReference type="GO" id="GO:0003887">
    <property type="term" value="F:DNA-directed DNA polymerase activity"/>
    <property type="evidence" value="ECO:0007669"/>
    <property type="project" value="InterPro"/>
</dbReference>